<reference evidence="3" key="1">
    <citation type="submission" date="2020-10" db="EMBL/GenBank/DDBJ databases">
        <authorList>
            <person name="Gilroy R."/>
        </authorList>
    </citation>
    <scope>NUCLEOTIDE SEQUENCE</scope>
    <source>
        <strain evidence="3">3924</strain>
    </source>
</reference>
<organism evidence="3 4">
    <name type="scientific">Candidatus Aphodosoma intestinipullorum</name>
    <dbReference type="NCBI Taxonomy" id="2840674"/>
    <lineage>
        <taxon>Bacteria</taxon>
        <taxon>Pseudomonadati</taxon>
        <taxon>Bacteroidota</taxon>
        <taxon>Bacteroidia</taxon>
        <taxon>Bacteroidales</taxon>
        <taxon>Candidatus Aphodosoma</taxon>
    </lineage>
</organism>
<comment type="caution">
    <text evidence="3">The sequence shown here is derived from an EMBL/GenBank/DDBJ whole genome shotgun (WGS) entry which is preliminary data.</text>
</comment>
<evidence type="ECO:0000256" key="2">
    <source>
        <dbReference type="ARBA" id="ARBA00022679"/>
    </source>
</evidence>
<evidence type="ECO:0000313" key="4">
    <source>
        <dbReference type="Proteomes" id="UP000712007"/>
    </source>
</evidence>
<dbReference type="EMBL" id="JADIMV010000100">
    <property type="protein sequence ID" value="MBO8440151.1"/>
    <property type="molecule type" value="Genomic_DNA"/>
</dbReference>
<dbReference type="PANTHER" id="PTHR30160:SF22">
    <property type="entry name" value="LIPOPOLYSACCHARIDE CORE BIOSYNTHESIS PROTEIN"/>
    <property type="match status" value="1"/>
</dbReference>
<dbReference type="CDD" id="cd03789">
    <property type="entry name" value="GT9_LPS_heptosyltransferase"/>
    <property type="match status" value="1"/>
</dbReference>
<evidence type="ECO:0000256" key="1">
    <source>
        <dbReference type="ARBA" id="ARBA00022676"/>
    </source>
</evidence>
<dbReference type="Gene3D" id="3.40.50.2000">
    <property type="entry name" value="Glycogen Phosphorylase B"/>
    <property type="match status" value="2"/>
</dbReference>
<keyword evidence="1" id="KW-0328">Glycosyltransferase</keyword>
<name>A0A940DKK6_9BACT</name>
<dbReference type="Proteomes" id="UP000712007">
    <property type="component" value="Unassembled WGS sequence"/>
</dbReference>
<dbReference type="PANTHER" id="PTHR30160">
    <property type="entry name" value="TETRAACYLDISACCHARIDE 4'-KINASE-RELATED"/>
    <property type="match status" value="1"/>
</dbReference>
<sequence>MKILIVCFSSVSNVACIVPQLFGLVRRYPEHEFTVLSRNFLEPLFSSLPVRFEGADIRKEDYGLAGAFRIYRRLVNKGYDVVIDMQGHWRSHIITSLLKAKGSKRYVISSERGALRKLVSKGAAASNPIKTIFERQADVWRKVGLQTDDSFVMLPPASEDKRKLVHDMYGEKRGAWIGIAPLSSSKGKELPFKKMKSIISHFDAKTDTTIFLFGAGEFEKEMLSDWQSMYNNVHAVYTRLKLDEELALMGELDVMLSLDSANVHLASLAGIPVVSVWGQTHPYGGFAGWKQSADNCIGVDMPCRPCSVRGDKECRFGDFRCLERIDTAAVIARIEEIIGKGEVGHNMPDTV</sequence>
<evidence type="ECO:0000313" key="3">
    <source>
        <dbReference type="EMBL" id="MBO8440151.1"/>
    </source>
</evidence>
<gene>
    <name evidence="3" type="ORF">IAC51_05810</name>
</gene>
<keyword evidence="2" id="KW-0808">Transferase</keyword>
<dbReference type="GO" id="GO:0009244">
    <property type="term" value="P:lipopolysaccharide core region biosynthetic process"/>
    <property type="evidence" value="ECO:0007669"/>
    <property type="project" value="TreeGrafter"/>
</dbReference>
<reference evidence="3" key="2">
    <citation type="journal article" date="2021" name="PeerJ">
        <title>Extensive microbial diversity within the chicken gut microbiome revealed by metagenomics and culture.</title>
        <authorList>
            <person name="Gilroy R."/>
            <person name="Ravi A."/>
            <person name="Getino M."/>
            <person name="Pursley I."/>
            <person name="Horton D.L."/>
            <person name="Alikhan N.F."/>
            <person name="Baker D."/>
            <person name="Gharbi K."/>
            <person name="Hall N."/>
            <person name="Watson M."/>
            <person name="Adriaenssens E.M."/>
            <person name="Foster-Nyarko E."/>
            <person name="Jarju S."/>
            <person name="Secka A."/>
            <person name="Antonio M."/>
            <person name="Oren A."/>
            <person name="Chaudhuri R.R."/>
            <person name="La Ragione R."/>
            <person name="Hildebrand F."/>
            <person name="Pallen M.J."/>
        </authorList>
    </citation>
    <scope>NUCLEOTIDE SEQUENCE</scope>
    <source>
        <strain evidence="3">3924</strain>
    </source>
</reference>
<dbReference type="InterPro" id="IPR002201">
    <property type="entry name" value="Glyco_trans_9"/>
</dbReference>
<protein>
    <submittedName>
        <fullName evidence="3">Glycosyltransferase family 9 protein</fullName>
    </submittedName>
</protein>
<dbReference type="SUPFAM" id="SSF53756">
    <property type="entry name" value="UDP-Glycosyltransferase/glycogen phosphorylase"/>
    <property type="match status" value="1"/>
</dbReference>
<proteinExistence type="predicted"/>
<dbReference type="InterPro" id="IPR051199">
    <property type="entry name" value="LPS_LOS_Heptosyltrfase"/>
</dbReference>
<dbReference type="GO" id="GO:0005829">
    <property type="term" value="C:cytosol"/>
    <property type="evidence" value="ECO:0007669"/>
    <property type="project" value="TreeGrafter"/>
</dbReference>
<accession>A0A940DKK6</accession>
<dbReference type="Pfam" id="PF01075">
    <property type="entry name" value="Glyco_transf_9"/>
    <property type="match status" value="1"/>
</dbReference>
<dbReference type="GO" id="GO:0008713">
    <property type="term" value="F:ADP-heptose-lipopolysaccharide heptosyltransferase activity"/>
    <property type="evidence" value="ECO:0007669"/>
    <property type="project" value="TreeGrafter"/>
</dbReference>
<dbReference type="AlphaFoldDB" id="A0A940DKK6"/>